<comment type="caution">
    <text evidence="3">The sequence shown here is derived from an EMBL/GenBank/DDBJ whole genome shotgun (WGS) entry which is preliminary data.</text>
</comment>
<dbReference type="Proteomes" id="UP001596203">
    <property type="component" value="Unassembled WGS sequence"/>
</dbReference>
<evidence type="ECO:0000256" key="2">
    <source>
        <dbReference type="SAM" id="SignalP"/>
    </source>
</evidence>
<accession>A0ABW1KKU7</accession>
<gene>
    <name evidence="3" type="ORF">ACFP2T_37865</name>
</gene>
<sequence length="176" mass="17793">MRRRSPRVLGMLVGSALVAGCGSAPVAPLPGRWPSRTPAGTATGVAASGTSPEPSVTSTKALPPPAPVPVTTPRRTRTAGTTSPSTELSPACLPPVIYPVDGSDHALLPKALCLTVASVLRVQNVGPGTVTATPADRVAQHWEGGVVDCRLLSPGSVTVEITGETGSHTITVLVVE</sequence>
<evidence type="ECO:0000256" key="1">
    <source>
        <dbReference type="SAM" id="MobiDB-lite"/>
    </source>
</evidence>
<keyword evidence="2" id="KW-0732">Signal</keyword>
<keyword evidence="4" id="KW-1185">Reference proteome</keyword>
<proteinExistence type="predicted"/>
<dbReference type="RefSeq" id="WP_377430781.1">
    <property type="nucleotide sequence ID" value="NZ_JBHSPR010000054.1"/>
</dbReference>
<evidence type="ECO:0000313" key="4">
    <source>
        <dbReference type="Proteomes" id="UP001596203"/>
    </source>
</evidence>
<feature type="compositionally biased region" description="Low complexity" evidence="1">
    <location>
        <begin position="37"/>
        <end position="52"/>
    </location>
</feature>
<feature type="region of interest" description="Disordered" evidence="1">
    <location>
        <begin position="29"/>
        <end position="91"/>
    </location>
</feature>
<dbReference type="PROSITE" id="PS51257">
    <property type="entry name" value="PROKAR_LIPOPROTEIN"/>
    <property type="match status" value="1"/>
</dbReference>
<protein>
    <submittedName>
        <fullName evidence="3">Uncharacterized protein</fullName>
    </submittedName>
</protein>
<feature type="chain" id="PRO_5045496674" evidence="2">
    <location>
        <begin position="27"/>
        <end position="176"/>
    </location>
</feature>
<name>A0ABW1KKU7_9ACTN</name>
<dbReference type="EMBL" id="JBHSPR010000054">
    <property type="protein sequence ID" value="MFC6021916.1"/>
    <property type="molecule type" value="Genomic_DNA"/>
</dbReference>
<organism evidence="3 4">
    <name type="scientific">Plantactinospora solaniradicis</name>
    <dbReference type="NCBI Taxonomy" id="1723736"/>
    <lineage>
        <taxon>Bacteria</taxon>
        <taxon>Bacillati</taxon>
        <taxon>Actinomycetota</taxon>
        <taxon>Actinomycetes</taxon>
        <taxon>Micromonosporales</taxon>
        <taxon>Micromonosporaceae</taxon>
        <taxon>Plantactinospora</taxon>
    </lineage>
</organism>
<feature type="compositionally biased region" description="Low complexity" evidence="1">
    <location>
        <begin position="71"/>
        <end position="86"/>
    </location>
</feature>
<reference evidence="4" key="1">
    <citation type="journal article" date="2019" name="Int. J. Syst. Evol. Microbiol.">
        <title>The Global Catalogue of Microorganisms (GCM) 10K type strain sequencing project: providing services to taxonomists for standard genome sequencing and annotation.</title>
        <authorList>
            <consortium name="The Broad Institute Genomics Platform"/>
            <consortium name="The Broad Institute Genome Sequencing Center for Infectious Disease"/>
            <person name="Wu L."/>
            <person name="Ma J."/>
        </authorList>
    </citation>
    <scope>NUCLEOTIDE SEQUENCE [LARGE SCALE GENOMIC DNA]</scope>
    <source>
        <strain evidence="4">ZS-35-S2</strain>
    </source>
</reference>
<feature type="signal peptide" evidence="2">
    <location>
        <begin position="1"/>
        <end position="26"/>
    </location>
</feature>
<evidence type="ECO:0000313" key="3">
    <source>
        <dbReference type="EMBL" id="MFC6021916.1"/>
    </source>
</evidence>